<name>D6TJZ4_KTERA</name>
<dbReference type="PANTHER" id="PTHR33442:SF1">
    <property type="entry name" value="TRANS-3-HYDROXY-L-PROLINE DEHYDRATASE"/>
    <property type="match status" value="1"/>
</dbReference>
<dbReference type="OrthoDB" id="181267at2"/>
<evidence type="ECO:0000313" key="3">
    <source>
        <dbReference type="Proteomes" id="UP000004508"/>
    </source>
</evidence>
<dbReference type="eggNOG" id="COG3938">
    <property type="taxonomic scope" value="Bacteria"/>
</dbReference>
<dbReference type="RefSeq" id="WP_007906585.1">
    <property type="nucleotide sequence ID" value="NZ_ADVG01000001.1"/>
</dbReference>
<dbReference type="PIRSF" id="PIRSF029792">
    <property type="entry name" value="Pro_racemase"/>
    <property type="match status" value="1"/>
</dbReference>
<dbReference type="GO" id="GO:0047580">
    <property type="term" value="F:4-hydroxyproline epimerase activity"/>
    <property type="evidence" value="ECO:0007669"/>
    <property type="project" value="TreeGrafter"/>
</dbReference>
<reference evidence="2 3" key="1">
    <citation type="journal article" date="2011" name="Stand. Genomic Sci.">
        <title>Non-contiguous finished genome sequence and contextual data of the filamentous soil bacterium Ktedonobacter racemifer type strain (SOSP1-21).</title>
        <authorList>
            <person name="Chang Y.J."/>
            <person name="Land M."/>
            <person name="Hauser L."/>
            <person name="Chertkov O."/>
            <person name="Del Rio T.G."/>
            <person name="Nolan M."/>
            <person name="Copeland A."/>
            <person name="Tice H."/>
            <person name="Cheng J.F."/>
            <person name="Lucas S."/>
            <person name="Han C."/>
            <person name="Goodwin L."/>
            <person name="Pitluck S."/>
            <person name="Ivanova N."/>
            <person name="Ovchinikova G."/>
            <person name="Pati A."/>
            <person name="Chen A."/>
            <person name="Palaniappan K."/>
            <person name="Mavromatis K."/>
            <person name="Liolios K."/>
            <person name="Brettin T."/>
            <person name="Fiebig A."/>
            <person name="Rohde M."/>
            <person name="Abt B."/>
            <person name="Goker M."/>
            <person name="Detter J.C."/>
            <person name="Woyke T."/>
            <person name="Bristow J."/>
            <person name="Eisen J.A."/>
            <person name="Markowitz V."/>
            <person name="Hugenholtz P."/>
            <person name="Kyrpides N.C."/>
            <person name="Klenk H.P."/>
            <person name="Lapidus A."/>
        </authorList>
    </citation>
    <scope>NUCLEOTIDE SEQUENCE [LARGE SCALE GENOMIC DNA]</scope>
    <source>
        <strain evidence="3">DSM 44963</strain>
    </source>
</reference>
<dbReference type="GO" id="GO:0018112">
    <property type="term" value="F:proline racemase activity"/>
    <property type="evidence" value="ECO:0007669"/>
    <property type="project" value="UniProtKB-EC"/>
</dbReference>
<keyword evidence="2" id="KW-0413">Isomerase</keyword>
<protein>
    <submittedName>
        <fullName evidence="2">Proline racemase</fullName>
        <ecNumber evidence="2">5.1.1.4</ecNumber>
    </submittedName>
</protein>
<dbReference type="EC" id="5.1.1.4" evidence="2"/>
<dbReference type="PANTHER" id="PTHR33442">
    <property type="entry name" value="TRANS-3-HYDROXY-L-PROLINE DEHYDRATASE"/>
    <property type="match status" value="1"/>
</dbReference>
<dbReference type="EMBL" id="ADVG01000001">
    <property type="protein sequence ID" value="EFH89751.1"/>
    <property type="molecule type" value="Genomic_DNA"/>
</dbReference>
<dbReference type="STRING" id="485913.Krac_11319"/>
<dbReference type="InParanoid" id="D6TJZ4"/>
<comment type="caution">
    <text evidence="2">The sequence shown here is derived from an EMBL/GenBank/DDBJ whole genome shotgun (WGS) entry which is preliminary data.</text>
</comment>
<organism evidence="2 3">
    <name type="scientific">Ktedonobacter racemifer DSM 44963</name>
    <dbReference type="NCBI Taxonomy" id="485913"/>
    <lineage>
        <taxon>Bacteria</taxon>
        <taxon>Bacillati</taxon>
        <taxon>Chloroflexota</taxon>
        <taxon>Ktedonobacteria</taxon>
        <taxon>Ktedonobacterales</taxon>
        <taxon>Ktedonobacteraceae</taxon>
        <taxon>Ktedonobacter</taxon>
    </lineage>
</organism>
<evidence type="ECO:0000313" key="2">
    <source>
        <dbReference type="EMBL" id="EFH89751.1"/>
    </source>
</evidence>
<sequence length="348" mass="37784">MKLDLDARLVGSGASVISAIEAHAAGEPLRIITGGLPELPGRTLLERRHNFARHFDCLRKALVWEPRGHHEMYGCVLVPPGDPEADMGVFFLHNEGYSTMCGHGVIALVTALVETGAIECKGQQTPVTLETPAGLIRATAHLNGQHYVDHVSFVNVPSFVYARDVRVVVPQIGEVVVDVAYGGAFYAIASVEQVGLRVLPQCVSELVEVGEEIKHAVNGKLRVEHPLEDELSFLYGTILVDLPEKLNHHSRNVCIFADAEVDRSPTGTGLSARLALLDAQGQLREAEAITVESILGAESVFRGRIVGRTKVGPFNAIVPEISGKAFIIGRHEFILNPRDKIGRGFFMN</sequence>
<dbReference type="FunFam" id="3.10.310.10:FF:000003">
    <property type="entry name" value="Proline racemase"/>
    <property type="match status" value="1"/>
</dbReference>
<evidence type="ECO:0000256" key="1">
    <source>
        <dbReference type="ARBA" id="ARBA00007529"/>
    </source>
</evidence>
<dbReference type="SFLD" id="SFLDS00028">
    <property type="entry name" value="Proline_Racemase"/>
    <property type="match status" value="1"/>
</dbReference>
<accession>D6TJZ4</accession>
<dbReference type="SUPFAM" id="SSF54506">
    <property type="entry name" value="Diaminopimelate epimerase-like"/>
    <property type="match status" value="1"/>
</dbReference>
<dbReference type="Pfam" id="PF05544">
    <property type="entry name" value="Pro_racemase"/>
    <property type="match status" value="1"/>
</dbReference>
<proteinExistence type="inferred from homology"/>
<dbReference type="Gene3D" id="3.10.310.10">
    <property type="entry name" value="Diaminopimelate Epimerase, Chain A, domain 1"/>
    <property type="match status" value="2"/>
</dbReference>
<gene>
    <name evidence="2" type="ORF">Krac_11319</name>
</gene>
<comment type="similarity">
    <text evidence="1">Belongs to the proline racemase family.</text>
</comment>
<dbReference type="AlphaFoldDB" id="D6TJZ4"/>
<keyword evidence="3" id="KW-1185">Reference proteome</keyword>
<dbReference type="InterPro" id="IPR008794">
    <property type="entry name" value="Pro_racemase_fam"/>
</dbReference>
<dbReference type="Proteomes" id="UP000004508">
    <property type="component" value="Unassembled WGS sequence"/>
</dbReference>